<feature type="transmembrane region" description="Helical" evidence="4">
    <location>
        <begin position="242"/>
        <end position="261"/>
    </location>
</feature>
<organism evidence="6 7">
    <name type="scientific">Shewanella aestuarii</name>
    <dbReference type="NCBI Taxonomy" id="1028752"/>
    <lineage>
        <taxon>Bacteria</taxon>
        <taxon>Pseudomonadati</taxon>
        <taxon>Pseudomonadota</taxon>
        <taxon>Gammaproteobacteria</taxon>
        <taxon>Alteromonadales</taxon>
        <taxon>Shewanellaceae</taxon>
        <taxon>Shewanella</taxon>
    </lineage>
</organism>
<dbReference type="Proteomes" id="UP000502608">
    <property type="component" value="Chromosome"/>
</dbReference>
<reference evidence="6 7" key="1">
    <citation type="submission" date="2020-03" db="EMBL/GenBank/DDBJ databases">
        <title>Complete genome sequence of Shewanella sp.</title>
        <authorList>
            <person name="Kim Y.-S."/>
            <person name="Kim S.-J."/>
            <person name="Jung H.-K."/>
            <person name="Kim K.-H."/>
        </authorList>
    </citation>
    <scope>NUCLEOTIDE SEQUENCE [LARGE SCALE GENOMIC DNA]</scope>
    <source>
        <strain evidence="6 7">PN3F2</strain>
    </source>
</reference>
<feature type="transmembrane region" description="Helical" evidence="4">
    <location>
        <begin position="208"/>
        <end position="230"/>
    </location>
</feature>
<gene>
    <name evidence="6" type="ORF">HBH39_01975</name>
</gene>
<feature type="transmembrane region" description="Helical" evidence="4">
    <location>
        <begin position="356"/>
        <end position="374"/>
    </location>
</feature>
<protein>
    <submittedName>
        <fullName evidence="6">MFS transporter</fullName>
    </submittedName>
</protein>
<feature type="transmembrane region" description="Helical" evidence="4">
    <location>
        <begin position="102"/>
        <end position="125"/>
    </location>
</feature>
<evidence type="ECO:0000256" key="4">
    <source>
        <dbReference type="SAM" id="Phobius"/>
    </source>
</evidence>
<dbReference type="EMBL" id="CP050313">
    <property type="protein sequence ID" value="QIR13412.1"/>
    <property type="molecule type" value="Genomic_DNA"/>
</dbReference>
<dbReference type="RefSeq" id="WP_167675120.1">
    <property type="nucleotide sequence ID" value="NZ_CP050313.1"/>
</dbReference>
<feature type="transmembrane region" description="Helical" evidence="4">
    <location>
        <begin position="12"/>
        <end position="41"/>
    </location>
</feature>
<feature type="transmembrane region" description="Helical" evidence="4">
    <location>
        <begin position="78"/>
        <end position="96"/>
    </location>
</feature>
<evidence type="ECO:0000313" key="6">
    <source>
        <dbReference type="EMBL" id="QIR13412.1"/>
    </source>
</evidence>
<dbReference type="PANTHER" id="PTHR23521">
    <property type="entry name" value="TRANSPORTER MFS SUPERFAMILY"/>
    <property type="match status" value="1"/>
</dbReference>
<evidence type="ECO:0000256" key="2">
    <source>
        <dbReference type="ARBA" id="ARBA00022989"/>
    </source>
</evidence>
<evidence type="ECO:0000313" key="7">
    <source>
        <dbReference type="Proteomes" id="UP000502608"/>
    </source>
</evidence>
<feature type="domain" description="Major facilitator superfamily (MFS) profile" evidence="5">
    <location>
        <begin position="12"/>
        <end position="379"/>
    </location>
</feature>
<sequence>MSNITSESALSSIATPVIGLTFFAVASGFLMSLIPLSLAYFAISESLAPWLASVFYFGLLIGATCIQRVIKLMGHRRAFILFLTLVALTVVVMLLLPNGLIWLAARFVAGLAIAGVFVVVESWLLMADCPKKRAKRLGLYMIALYGGSAAGQLAISVFGTQGMVPYMAVLMLLFLATLAPLLLKGGQPISHELQTINRKELKLINRPAIMGCVVSGLLLGPIYGLLPLYLSQATAFSQHTGLLMASVILGGMAVQPFASALSTRMSKSLLMAVFCLLGCVAVVGLLESSSLMLMALSLLLLGASSFALYPVAITLASDTMPVEKMVSVTELMLLCYSVGSVLGPLMATSFSDASDALVVYLGVCLTATSIYMLIKSAASISSGQKPITG</sequence>
<keyword evidence="1 4" id="KW-0812">Transmembrane</keyword>
<dbReference type="PROSITE" id="PS50850">
    <property type="entry name" value="MFS"/>
    <property type="match status" value="1"/>
</dbReference>
<dbReference type="PANTHER" id="PTHR23521:SF2">
    <property type="entry name" value="TRANSPORTER MFS SUPERFAMILY"/>
    <property type="match status" value="1"/>
</dbReference>
<feature type="transmembrane region" description="Helical" evidence="4">
    <location>
        <begin position="164"/>
        <end position="183"/>
    </location>
</feature>
<name>A0A6G9QG06_9GAMM</name>
<feature type="transmembrane region" description="Helical" evidence="4">
    <location>
        <begin position="328"/>
        <end position="350"/>
    </location>
</feature>
<feature type="transmembrane region" description="Helical" evidence="4">
    <location>
        <begin position="292"/>
        <end position="316"/>
    </location>
</feature>
<keyword evidence="7" id="KW-1185">Reference proteome</keyword>
<dbReference type="SUPFAM" id="SSF103473">
    <property type="entry name" value="MFS general substrate transporter"/>
    <property type="match status" value="1"/>
</dbReference>
<dbReference type="InterPro" id="IPR020846">
    <property type="entry name" value="MFS_dom"/>
</dbReference>
<keyword evidence="3 4" id="KW-0472">Membrane</keyword>
<feature type="transmembrane region" description="Helical" evidence="4">
    <location>
        <begin position="137"/>
        <end position="158"/>
    </location>
</feature>
<feature type="transmembrane region" description="Helical" evidence="4">
    <location>
        <begin position="47"/>
        <end position="66"/>
    </location>
</feature>
<feature type="transmembrane region" description="Helical" evidence="4">
    <location>
        <begin position="268"/>
        <end position="286"/>
    </location>
</feature>
<dbReference type="Gene3D" id="1.20.1250.20">
    <property type="entry name" value="MFS general substrate transporter like domains"/>
    <property type="match status" value="1"/>
</dbReference>
<dbReference type="InterPro" id="IPR036259">
    <property type="entry name" value="MFS_trans_sf"/>
</dbReference>
<dbReference type="Pfam" id="PF07690">
    <property type="entry name" value="MFS_1"/>
    <property type="match status" value="1"/>
</dbReference>
<evidence type="ECO:0000259" key="5">
    <source>
        <dbReference type="PROSITE" id="PS50850"/>
    </source>
</evidence>
<evidence type="ECO:0000256" key="3">
    <source>
        <dbReference type="ARBA" id="ARBA00023136"/>
    </source>
</evidence>
<dbReference type="GO" id="GO:0022857">
    <property type="term" value="F:transmembrane transporter activity"/>
    <property type="evidence" value="ECO:0007669"/>
    <property type="project" value="InterPro"/>
</dbReference>
<keyword evidence="2 4" id="KW-1133">Transmembrane helix</keyword>
<dbReference type="InterPro" id="IPR011701">
    <property type="entry name" value="MFS"/>
</dbReference>
<dbReference type="GO" id="GO:0005886">
    <property type="term" value="C:plasma membrane"/>
    <property type="evidence" value="ECO:0007669"/>
    <property type="project" value="TreeGrafter"/>
</dbReference>
<dbReference type="AlphaFoldDB" id="A0A6G9QG06"/>
<accession>A0A6G9QG06</accession>
<evidence type="ECO:0000256" key="1">
    <source>
        <dbReference type="ARBA" id="ARBA00022692"/>
    </source>
</evidence>
<proteinExistence type="predicted"/>
<dbReference type="KEGG" id="saes:HBH39_01975"/>